<keyword evidence="4" id="KW-1185">Reference proteome</keyword>
<keyword evidence="1" id="KW-0560">Oxidoreductase</keyword>
<dbReference type="Gene3D" id="3.30.9.10">
    <property type="entry name" value="D-Amino Acid Oxidase, subunit A, domain 2"/>
    <property type="match status" value="1"/>
</dbReference>
<dbReference type="SUPFAM" id="SSF51905">
    <property type="entry name" value="FAD/NAD(P)-binding domain"/>
    <property type="match status" value="1"/>
</dbReference>
<proteinExistence type="predicted"/>
<evidence type="ECO:0000259" key="2">
    <source>
        <dbReference type="Pfam" id="PF01266"/>
    </source>
</evidence>
<dbReference type="InterPro" id="IPR006076">
    <property type="entry name" value="FAD-dep_OxRdtase"/>
</dbReference>
<dbReference type="Gene3D" id="3.50.50.60">
    <property type="entry name" value="FAD/NAD(P)-binding domain"/>
    <property type="match status" value="1"/>
</dbReference>
<comment type="caution">
    <text evidence="3">The sequence shown here is derived from an EMBL/GenBank/DDBJ whole genome shotgun (WGS) entry which is preliminary data.</text>
</comment>
<sequence length="351" mass="39744">MQPDYLIIGQGICGTLLSYYLLKAGASVLVIDESRPFTASKVASGLINPVTGKRYVTSWMTEELLPAADETYRELEAHLSLSLLSTCEILDFFPAAEAKDSFTRRVAESPYLQLADNEQPCQEYFRFDHGLGRIASCRLLDLRALLQAWRKYLKKENLLRETAFEWEDCTVQPGEVIYKDIRARKIICCEGTAGYDNPYFSRLPYSQSKGEALIASIPELPRTQVYRQGIKILPWGDDSFWIGSSYAWTFSDTHPTPAFRQQVERQLQHWLKLPYRITDHLAGTRPATAEYRPFAGLHPRAPEVGILNGMGSKGCSLAPWLARKFSDRLLQEQPLPPAADIARFSRILSKS</sequence>
<dbReference type="PANTHER" id="PTHR13847">
    <property type="entry name" value="SARCOSINE DEHYDROGENASE-RELATED"/>
    <property type="match status" value="1"/>
</dbReference>
<organism evidence="3 4">
    <name type="scientific">Compostibacter hankyongensis</name>
    <dbReference type="NCBI Taxonomy" id="1007089"/>
    <lineage>
        <taxon>Bacteria</taxon>
        <taxon>Pseudomonadati</taxon>
        <taxon>Bacteroidota</taxon>
        <taxon>Chitinophagia</taxon>
        <taxon>Chitinophagales</taxon>
        <taxon>Chitinophagaceae</taxon>
        <taxon>Compostibacter</taxon>
    </lineage>
</organism>
<dbReference type="EMBL" id="BAABFN010000006">
    <property type="protein sequence ID" value="GAA4314190.1"/>
    <property type="molecule type" value="Genomic_DNA"/>
</dbReference>
<evidence type="ECO:0000313" key="4">
    <source>
        <dbReference type="Proteomes" id="UP001501207"/>
    </source>
</evidence>
<dbReference type="PANTHER" id="PTHR13847:SF289">
    <property type="entry name" value="GLYCINE OXIDASE"/>
    <property type="match status" value="1"/>
</dbReference>
<evidence type="ECO:0000313" key="3">
    <source>
        <dbReference type="EMBL" id="GAA4314190.1"/>
    </source>
</evidence>
<reference evidence="4" key="1">
    <citation type="journal article" date="2019" name="Int. J. Syst. Evol. Microbiol.">
        <title>The Global Catalogue of Microorganisms (GCM) 10K type strain sequencing project: providing services to taxonomists for standard genome sequencing and annotation.</title>
        <authorList>
            <consortium name="The Broad Institute Genomics Platform"/>
            <consortium name="The Broad Institute Genome Sequencing Center for Infectious Disease"/>
            <person name="Wu L."/>
            <person name="Ma J."/>
        </authorList>
    </citation>
    <scope>NUCLEOTIDE SEQUENCE [LARGE SCALE GENOMIC DNA]</scope>
    <source>
        <strain evidence="4">JCM 17664</strain>
    </source>
</reference>
<dbReference type="Pfam" id="PF01266">
    <property type="entry name" value="DAO"/>
    <property type="match status" value="1"/>
</dbReference>
<dbReference type="RefSeq" id="WP_344979797.1">
    <property type="nucleotide sequence ID" value="NZ_BAABFN010000006.1"/>
</dbReference>
<evidence type="ECO:0000256" key="1">
    <source>
        <dbReference type="ARBA" id="ARBA00023002"/>
    </source>
</evidence>
<protein>
    <submittedName>
        <fullName evidence="3">FAD-dependent oxidoreductase</fullName>
    </submittedName>
</protein>
<accession>A0ABP8FZF3</accession>
<dbReference type="Proteomes" id="UP001501207">
    <property type="component" value="Unassembled WGS sequence"/>
</dbReference>
<feature type="domain" description="FAD dependent oxidoreductase" evidence="2">
    <location>
        <begin position="4"/>
        <end position="327"/>
    </location>
</feature>
<dbReference type="InterPro" id="IPR036188">
    <property type="entry name" value="FAD/NAD-bd_sf"/>
</dbReference>
<name>A0ABP8FZF3_9BACT</name>
<gene>
    <name evidence="3" type="ORF">GCM10023143_24910</name>
</gene>